<comment type="catalytic activity">
    <reaction evidence="10">
        <text>(6S)-5,6,7,8-tetrahydrofolyl-(gamma-L-Glu)(n) + L-glutamate + ATP = (6S)-5,6,7,8-tetrahydrofolyl-(gamma-L-Glu)(n+1) + ADP + phosphate + H(+)</text>
        <dbReference type="Rhea" id="RHEA:10580"/>
        <dbReference type="Rhea" id="RHEA-COMP:14738"/>
        <dbReference type="Rhea" id="RHEA-COMP:14740"/>
        <dbReference type="ChEBI" id="CHEBI:15378"/>
        <dbReference type="ChEBI" id="CHEBI:29985"/>
        <dbReference type="ChEBI" id="CHEBI:30616"/>
        <dbReference type="ChEBI" id="CHEBI:43474"/>
        <dbReference type="ChEBI" id="CHEBI:141005"/>
        <dbReference type="ChEBI" id="CHEBI:456216"/>
        <dbReference type="EC" id="6.3.2.17"/>
    </reaction>
</comment>
<feature type="domain" description="Mur ligase C-terminal" evidence="11">
    <location>
        <begin position="346"/>
        <end position="460"/>
    </location>
</feature>
<keyword evidence="4" id="KW-0436">Ligase</keyword>
<dbReference type="Gene3D" id="3.90.190.20">
    <property type="entry name" value="Mur ligase, C-terminal domain"/>
    <property type="match status" value="1"/>
</dbReference>
<dbReference type="GO" id="GO:0046872">
    <property type="term" value="F:metal ion binding"/>
    <property type="evidence" value="ECO:0007669"/>
    <property type="project" value="UniProtKB-KW"/>
</dbReference>
<evidence type="ECO:0000313" key="14">
    <source>
        <dbReference type="Proteomes" id="UP000294813"/>
    </source>
</evidence>
<proteinExistence type="inferred from homology"/>
<keyword evidence="5" id="KW-0479">Metal-binding</keyword>
<evidence type="ECO:0000313" key="13">
    <source>
        <dbReference type="EMBL" id="TCP68216.1"/>
    </source>
</evidence>
<dbReference type="GO" id="GO:0005524">
    <property type="term" value="F:ATP binding"/>
    <property type="evidence" value="ECO:0007669"/>
    <property type="project" value="UniProtKB-KW"/>
</dbReference>
<reference evidence="13 14" key="1">
    <citation type="submission" date="2019-03" db="EMBL/GenBank/DDBJ databases">
        <title>Genomic Encyclopedia of Type Strains, Phase IV (KMG-IV): sequencing the most valuable type-strain genomes for metagenomic binning, comparative biology and taxonomic classification.</title>
        <authorList>
            <person name="Goeker M."/>
        </authorList>
    </citation>
    <scope>NUCLEOTIDE SEQUENCE [LARGE SCALE GENOMIC DNA]</scope>
    <source>
        <strain evidence="13 14">DSM 11170</strain>
    </source>
</reference>
<dbReference type="SUPFAM" id="SSF53623">
    <property type="entry name" value="MurD-like peptide ligases, catalytic domain"/>
    <property type="match status" value="1"/>
</dbReference>
<name>A0A4V2SY08_9FIRM</name>
<evidence type="ECO:0000259" key="11">
    <source>
        <dbReference type="Pfam" id="PF02875"/>
    </source>
</evidence>
<evidence type="ECO:0000256" key="5">
    <source>
        <dbReference type="ARBA" id="ARBA00022723"/>
    </source>
</evidence>
<dbReference type="OrthoDB" id="9809356at2"/>
<dbReference type="InterPro" id="IPR036565">
    <property type="entry name" value="Mur-like_cat_sf"/>
</dbReference>
<keyword evidence="8" id="KW-0460">Magnesium</keyword>
<evidence type="ECO:0000256" key="7">
    <source>
        <dbReference type="ARBA" id="ARBA00022840"/>
    </source>
</evidence>
<dbReference type="Pfam" id="PF02875">
    <property type="entry name" value="Mur_ligase_C"/>
    <property type="match status" value="1"/>
</dbReference>
<dbReference type="EMBL" id="SLXT01000004">
    <property type="protein sequence ID" value="TCP68216.1"/>
    <property type="molecule type" value="Genomic_DNA"/>
</dbReference>
<evidence type="ECO:0000256" key="2">
    <source>
        <dbReference type="ARBA" id="ARBA00008276"/>
    </source>
</evidence>
<dbReference type="GO" id="GO:0005737">
    <property type="term" value="C:cytoplasm"/>
    <property type="evidence" value="ECO:0007669"/>
    <property type="project" value="TreeGrafter"/>
</dbReference>
<dbReference type="Pfam" id="PF08245">
    <property type="entry name" value="Mur_ligase_M"/>
    <property type="match status" value="1"/>
</dbReference>
<dbReference type="InterPro" id="IPR018109">
    <property type="entry name" value="Folylpolyglutamate_synth_CS"/>
</dbReference>
<dbReference type="AlphaFoldDB" id="A0A4V2SY08"/>
<evidence type="ECO:0000256" key="6">
    <source>
        <dbReference type="ARBA" id="ARBA00022741"/>
    </source>
</evidence>
<comment type="similarity">
    <text evidence="2">Belongs to the folylpolyglutamate synthase family.</text>
</comment>
<dbReference type="SUPFAM" id="SSF53244">
    <property type="entry name" value="MurD-like peptide ligases, peptide-binding domain"/>
    <property type="match status" value="1"/>
</dbReference>
<dbReference type="Gene3D" id="3.40.1190.10">
    <property type="entry name" value="Mur-like, catalytic domain"/>
    <property type="match status" value="1"/>
</dbReference>
<evidence type="ECO:0000256" key="8">
    <source>
        <dbReference type="ARBA" id="ARBA00022842"/>
    </source>
</evidence>
<keyword evidence="14" id="KW-1185">Reference proteome</keyword>
<dbReference type="InterPro" id="IPR001645">
    <property type="entry name" value="Folylpolyglutamate_synth"/>
</dbReference>
<dbReference type="InterPro" id="IPR013221">
    <property type="entry name" value="Mur_ligase_cen"/>
</dbReference>
<dbReference type="InterPro" id="IPR004101">
    <property type="entry name" value="Mur_ligase_C"/>
</dbReference>
<sequence length="483" mass="52360">MSTGKHDDAGEQERHTPAATTRFASALHYLQELTKFGFNLGLQRITELLRRLGDPHRAEQGAPAFMHIGGTNGKGSTAVMTAAVLQAAGYRTGLFTSPHLHCYTERTRIDGRPIAPDDMADLIEEMGPHIEAMVADGFEHPTEFEVWTALSLLYFQRCHVDIAVIEVGLGGAIDSTNVIRPIVAAITNVSMDHMEYLGHDVEAITKVKAGIIKEQVPIVTATKDPQVLAVIRQKAQSQGAPLIHVQEKAPEKGNPLNSTDGDDVEPSCMMSDVSWSVATTEAAILVRGRLHTYKPIVPPLSGAHQRDNVATAIALLEVAAEQGFTWTPSHLEQGLAVAKWPGRQERIGRFFIDGAHNVAGAETLAATLQRPPYRDRRKIFVLGMLSDKERSAVAAILAPLAEQVIVTRPNSPRAGNWTTLAAAVSLYCSQVHVEAAIDQAIAQADQAARAVDGIVVVTGSLYMIAEARHVILHRQTTPEFTFC</sequence>
<dbReference type="PROSITE" id="PS01012">
    <property type="entry name" value="FOLYLPOLYGLU_SYNT_2"/>
    <property type="match status" value="1"/>
</dbReference>
<dbReference type="EC" id="6.3.2.17" evidence="3"/>
<comment type="cofactor">
    <cofactor evidence="1">
        <name>Mg(2+)</name>
        <dbReference type="ChEBI" id="CHEBI:18420"/>
    </cofactor>
</comment>
<feature type="domain" description="Mur ligase central" evidence="12">
    <location>
        <begin position="68"/>
        <end position="315"/>
    </location>
</feature>
<evidence type="ECO:0000256" key="4">
    <source>
        <dbReference type="ARBA" id="ARBA00022598"/>
    </source>
</evidence>
<gene>
    <name evidence="13" type="ORF">EDD73_104119</name>
</gene>
<protein>
    <recommendedName>
        <fullName evidence="3">tetrahydrofolate synthase</fullName>
        <ecNumber evidence="3">6.3.2.17</ecNumber>
    </recommendedName>
    <alternativeName>
        <fullName evidence="9">Tetrahydrofolylpolyglutamate synthase</fullName>
    </alternativeName>
</protein>
<dbReference type="InterPro" id="IPR036615">
    <property type="entry name" value="Mur_ligase_C_dom_sf"/>
</dbReference>
<evidence type="ECO:0000256" key="3">
    <source>
        <dbReference type="ARBA" id="ARBA00013025"/>
    </source>
</evidence>
<dbReference type="Proteomes" id="UP000294813">
    <property type="component" value="Unassembled WGS sequence"/>
</dbReference>
<evidence type="ECO:0000256" key="9">
    <source>
        <dbReference type="ARBA" id="ARBA00030592"/>
    </source>
</evidence>
<evidence type="ECO:0000259" key="12">
    <source>
        <dbReference type="Pfam" id="PF08245"/>
    </source>
</evidence>
<dbReference type="RefSeq" id="WP_131918244.1">
    <property type="nucleotide sequence ID" value="NZ_JAOQNU010000004.1"/>
</dbReference>
<dbReference type="PANTHER" id="PTHR11136:SF0">
    <property type="entry name" value="DIHYDROFOLATE SYNTHETASE-RELATED"/>
    <property type="match status" value="1"/>
</dbReference>
<evidence type="ECO:0000256" key="10">
    <source>
        <dbReference type="ARBA" id="ARBA00047493"/>
    </source>
</evidence>
<dbReference type="NCBIfam" id="TIGR01499">
    <property type="entry name" value="folC"/>
    <property type="match status" value="1"/>
</dbReference>
<dbReference type="FunFam" id="3.40.1190.10:FF:000011">
    <property type="entry name" value="Folylpolyglutamate synthase/dihydrofolate synthase"/>
    <property type="match status" value="1"/>
</dbReference>
<organism evidence="13 14">
    <name type="scientific">Heliophilum fasciatum</name>
    <dbReference type="NCBI Taxonomy" id="35700"/>
    <lineage>
        <taxon>Bacteria</taxon>
        <taxon>Bacillati</taxon>
        <taxon>Bacillota</taxon>
        <taxon>Clostridia</taxon>
        <taxon>Eubacteriales</taxon>
        <taxon>Heliobacteriaceae</taxon>
        <taxon>Heliophilum</taxon>
    </lineage>
</organism>
<dbReference type="GO" id="GO:0004326">
    <property type="term" value="F:tetrahydrofolylpolyglutamate synthase activity"/>
    <property type="evidence" value="ECO:0007669"/>
    <property type="project" value="UniProtKB-EC"/>
</dbReference>
<accession>A0A4V2SY08</accession>
<dbReference type="PANTHER" id="PTHR11136">
    <property type="entry name" value="FOLYLPOLYGLUTAMATE SYNTHASE-RELATED"/>
    <property type="match status" value="1"/>
</dbReference>
<keyword evidence="7" id="KW-0067">ATP-binding</keyword>
<evidence type="ECO:0000256" key="1">
    <source>
        <dbReference type="ARBA" id="ARBA00001946"/>
    </source>
</evidence>
<comment type="caution">
    <text evidence="13">The sequence shown here is derived from an EMBL/GenBank/DDBJ whole genome shotgun (WGS) entry which is preliminary data.</text>
</comment>
<dbReference type="GO" id="GO:0008841">
    <property type="term" value="F:dihydrofolate synthase activity"/>
    <property type="evidence" value="ECO:0007669"/>
    <property type="project" value="TreeGrafter"/>
</dbReference>
<keyword evidence="6" id="KW-0547">Nucleotide-binding</keyword>